<sequence length="599" mass="65278">MESEPVPKKLSLFRLVLDQARVDDDVLSHHYEGSGTADDPFVVTWIPNDAGNPFNWSKKYRWIINYIAALSCFCAAFASSAFSGTFIELLYHFRTNQELITAGISLFVLGFAVGPLLWAPLSEIFGRQIVYVTTFAGFTVFNAACTGANSIGTLLVFRFFAGAFGSSPFTNAGGVIADIFPASERGMAMGIFSLAPCMGPTLGPFIAGFLGENEGWRWVMGLMAIFSGILWIAGAIFVPETYAPVLLRRRAAALSKRTGKVYKTKVEIETGPIHPLAILKTNLVRPWILLFMEPIVLLLSIYIAIIYGTLYMFFAAYPIVFQQHRGWTEGIGGLPFLGVAIGMFVAIIVSGITAKIYDRHAAEAGGFAQPESRLIGAMIGAIPIPAGIFWFAWTNSPSIHWMACVAAGVPFGFGFVLVFLSVTSYLIDAYTIFAASVLAANAVIRSLFGAAFPLFTRQMYANLGLHWASCVPAFLALICVPFPFILYKYGAAIRRRCIYAAKAEEAMNELREKAIAGAAPKSVSTTPSDGASFNGNEHEEDRSTQEKEPELLRSRSRANTIPDPAAIYDGNPFTIDRVNTNTSTAGLELTRTTTRKSMK</sequence>
<feature type="compositionally biased region" description="Basic and acidic residues" evidence="8">
    <location>
        <begin position="536"/>
        <end position="553"/>
    </location>
</feature>
<evidence type="ECO:0000256" key="2">
    <source>
        <dbReference type="ARBA" id="ARBA00022448"/>
    </source>
</evidence>
<dbReference type="InterPro" id="IPR020846">
    <property type="entry name" value="MFS_dom"/>
</dbReference>
<name>A0A0G2EZP4_PHACM</name>
<dbReference type="AlphaFoldDB" id="A0A0G2EZP4"/>
<feature type="transmembrane region" description="Helical" evidence="9">
    <location>
        <begin position="63"/>
        <end position="87"/>
    </location>
</feature>
<dbReference type="FunFam" id="1.20.1250.20:FF:000266">
    <property type="entry name" value="MFS multidrug transporter, putative"/>
    <property type="match status" value="1"/>
</dbReference>
<dbReference type="GO" id="GO:0022857">
    <property type="term" value="F:transmembrane transporter activity"/>
    <property type="evidence" value="ECO:0007669"/>
    <property type="project" value="InterPro"/>
</dbReference>
<keyword evidence="6 9" id="KW-0472">Membrane</keyword>
<evidence type="ECO:0000313" key="12">
    <source>
        <dbReference type="Proteomes" id="UP000053317"/>
    </source>
</evidence>
<evidence type="ECO:0000256" key="5">
    <source>
        <dbReference type="ARBA" id="ARBA00022989"/>
    </source>
</evidence>
<keyword evidence="4 9" id="KW-0812">Transmembrane</keyword>
<evidence type="ECO:0000259" key="10">
    <source>
        <dbReference type="PROSITE" id="PS50850"/>
    </source>
</evidence>
<feature type="region of interest" description="Disordered" evidence="8">
    <location>
        <begin position="518"/>
        <end position="599"/>
    </location>
</feature>
<feature type="transmembrane region" description="Helical" evidence="9">
    <location>
        <begin position="432"/>
        <end position="452"/>
    </location>
</feature>
<feature type="compositionally biased region" description="Polar residues" evidence="8">
    <location>
        <begin position="522"/>
        <end position="535"/>
    </location>
</feature>
<evidence type="ECO:0000256" key="9">
    <source>
        <dbReference type="SAM" id="Phobius"/>
    </source>
</evidence>
<feature type="transmembrane region" description="Helical" evidence="9">
    <location>
        <begin position="287"/>
        <end position="314"/>
    </location>
</feature>
<comment type="similarity">
    <text evidence="7">Belongs to the major facilitator superfamily. DHA1 family. Polyamines/proton antiporter (TC 2.A.1.2.16) subfamily.</text>
</comment>
<proteinExistence type="inferred from homology"/>
<evidence type="ECO:0000256" key="4">
    <source>
        <dbReference type="ARBA" id="ARBA00022692"/>
    </source>
</evidence>
<evidence type="ECO:0000313" key="11">
    <source>
        <dbReference type="EMBL" id="KKY28062.1"/>
    </source>
</evidence>
<feature type="domain" description="Major facilitator superfamily (MFS) profile" evidence="10">
    <location>
        <begin position="64"/>
        <end position="491"/>
    </location>
</feature>
<evidence type="ECO:0000256" key="7">
    <source>
        <dbReference type="ARBA" id="ARBA00038459"/>
    </source>
</evidence>
<keyword evidence="3" id="KW-1003">Cell membrane</keyword>
<reference evidence="11 12" key="2">
    <citation type="submission" date="2015-05" db="EMBL/GenBank/DDBJ databases">
        <authorList>
            <person name="Morales-Cruz A."/>
            <person name="Amrine K.C."/>
            <person name="Cantu D."/>
        </authorList>
    </citation>
    <scope>NUCLEOTIDE SEQUENCE [LARGE SCALE GENOMIC DNA]</scope>
    <source>
        <strain evidence="11">UCRPC4</strain>
    </source>
</reference>
<comment type="caution">
    <text evidence="11">The sequence shown here is derived from an EMBL/GenBank/DDBJ whole genome shotgun (WGS) entry which is preliminary data.</text>
</comment>
<keyword evidence="2" id="KW-0813">Transport</keyword>
<feature type="transmembrane region" description="Helical" evidence="9">
    <location>
        <begin position="216"/>
        <end position="238"/>
    </location>
</feature>
<accession>A0A0G2EZP4</accession>
<dbReference type="EMBL" id="LCWF01000017">
    <property type="protein sequence ID" value="KKY28062.1"/>
    <property type="molecule type" value="Genomic_DNA"/>
</dbReference>
<evidence type="ECO:0000256" key="3">
    <source>
        <dbReference type="ARBA" id="ARBA00022475"/>
    </source>
</evidence>
<dbReference type="Gene3D" id="1.20.1250.20">
    <property type="entry name" value="MFS general substrate transporter like domains"/>
    <property type="match status" value="1"/>
</dbReference>
<gene>
    <name evidence="11" type="ORF">UCRPC4_g00685</name>
</gene>
<feature type="transmembrane region" description="Helical" evidence="9">
    <location>
        <begin position="464"/>
        <end position="486"/>
    </location>
</feature>
<feature type="transmembrane region" description="Helical" evidence="9">
    <location>
        <begin position="99"/>
        <end position="118"/>
    </location>
</feature>
<evidence type="ECO:0000256" key="6">
    <source>
        <dbReference type="ARBA" id="ARBA00023136"/>
    </source>
</evidence>
<dbReference type="PANTHER" id="PTHR23502:SF186">
    <property type="entry name" value="MAJOR FACILITATOR SUPERFAMILY (MFS) PROFILE DOMAIN-CONTAINING PROTEIN"/>
    <property type="match status" value="1"/>
</dbReference>
<feature type="transmembrane region" description="Helical" evidence="9">
    <location>
        <begin position="157"/>
        <end position="180"/>
    </location>
</feature>
<evidence type="ECO:0000256" key="8">
    <source>
        <dbReference type="SAM" id="MobiDB-lite"/>
    </source>
</evidence>
<keyword evidence="12" id="KW-1185">Reference proteome</keyword>
<dbReference type="CDD" id="cd17323">
    <property type="entry name" value="MFS_Tpo1_MDR_like"/>
    <property type="match status" value="1"/>
</dbReference>
<dbReference type="Pfam" id="PF07690">
    <property type="entry name" value="MFS_1"/>
    <property type="match status" value="1"/>
</dbReference>
<feature type="transmembrane region" description="Helical" evidence="9">
    <location>
        <begin position="130"/>
        <end position="151"/>
    </location>
</feature>
<dbReference type="OrthoDB" id="446368at2759"/>
<evidence type="ECO:0000256" key="1">
    <source>
        <dbReference type="ARBA" id="ARBA00004651"/>
    </source>
</evidence>
<dbReference type="InterPro" id="IPR011701">
    <property type="entry name" value="MFS"/>
</dbReference>
<protein>
    <submittedName>
        <fullName evidence="11">Putative polyamine transporter 3</fullName>
    </submittedName>
</protein>
<dbReference type="InterPro" id="IPR036259">
    <property type="entry name" value="MFS_trans_sf"/>
</dbReference>
<feature type="transmembrane region" description="Helical" evidence="9">
    <location>
        <begin position="399"/>
        <end position="420"/>
    </location>
</feature>
<keyword evidence="5 9" id="KW-1133">Transmembrane helix</keyword>
<dbReference type="PROSITE" id="PS50850">
    <property type="entry name" value="MFS"/>
    <property type="match status" value="1"/>
</dbReference>
<dbReference type="PANTHER" id="PTHR23502">
    <property type="entry name" value="MAJOR FACILITATOR SUPERFAMILY"/>
    <property type="match status" value="1"/>
</dbReference>
<feature type="transmembrane region" description="Helical" evidence="9">
    <location>
        <begin position="374"/>
        <end position="393"/>
    </location>
</feature>
<feature type="transmembrane region" description="Helical" evidence="9">
    <location>
        <begin position="334"/>
        <end position="354"/>
    </location>
</feature>
<reference evidence="11 12" key="1">
    <citation type="submission" date="2015-05" db="EMBL/GenBank/DDBJ databases">
        <title>Distinctive expansion of gene families associated with plant cell wall degradation and secondary metabolism in the genomes of grapevine trunk pathogens.</title>
        <authorList>
            <person name="Lawrence D.P."/>
            <person name="Travadon R."/>
            <person name="Rolshausen P.E."/>
            <person name="Baumgartner K."/>
        </authorList>
    </citation>
    <scope>NUCLEOTIDE SEQUENCE [LARGE SCALE GENOMIC DNA]</scope>
    <source>
        <strain evidence="11">UCRPC4</strain>
    </source>
</reference>
<dbReference type="Proteomes" id="UP000053317">
    <property type="component" value="Unassembled WGS sequence"/>
</dbReference>
<feature type="transmembrane region" description="Helical" evidence="9">
    <location>
        <begin position="187"/>
        <end position="210"/>
    </location>
</feature>
<organism evidence="11 12">
    <name type="scientific">Phaeomoniella chlamydospora</name>
    <name type="common">Phaeoacremonium chlamydosporum</name>
    <dbReference type="NCBI Taxonomy" id="158046"/>
    <lineage>
        <taxon>Eukaryota</taxon>
        <taxon>Fungi</taxon>
        <taxon>Dikarya</taxon>
        <taxon>Ascomycota</taxon>
        <taxon>Pezizomycotina</taxon>
        <taxon>Eurotiomycetes</taxon>
        <taxon>Chaetothyriomycetidae</taxon>
        <taxon>Phaeomoniellales</taxon>
        <taxon>Phaeomoniellaceae</taxon>
        <taxon>Phaeomoniella</taxon>
    </lineage>
</organism>
<dbReference type="SUPFAM" id="SSF103473">
    <property type="entry name" value="MFS general substrate transporter"/>
    <property type="match status" value="1"/>
</dbReference>
<comment type="subcellular location">
    <subcellularLocation>
        <location evidence="1">Cell membrane</location>
        <topology evidence="1">Multi-pass membrane protein</topology>
    </subcellularLocation>
</comment>
<dbReference type="GO" id="GO:0005886">
    <property type="term" value="C:plasma membrane"/>
    <property type="evidence" value="ECO:0007669"/>
    <property type="project" value="UniProtKB-SubCell"/>
</dbReference>